<dbReference type="PROSITE" id="PS01117">
    <property type="entry name" value="HTH_MARR_1"/>
    <property type="match status" value="1"/>
</dbReference>
<evidence type="ECO:0000313" key="5">
    <source>
        <dbReference type="EMBL" id="GEL02768.1"/>
    </source>
</evidence>
<dbReference type="Pfam" id="PF12802">
    <property type="entry name" value="MarR_2"/>
    <property type="match status" value="1"/>
</dbReference>
<evidence type="ECO:0000313" key="6">
    <source>
        <dbReference type="Proteomes" id="UP000321405"/>
    </source>
</evidence>
<dbReference type="Proteomes" id="UP000321405">
    <property type="component" value="Unassembled WGS sequence"/>
</dbReference>
<feature type="domain" description="HTH marR-type" evidence="4">
    <location>
        <begin position="8"/>
        <end position="141"/>
    </location>
</feature>
<reference evidence="5 6" key="1">
    <citation type="submission" date="2019-07" db="EMBL/GenBank/DDBJ databases">
        <title>Whole genome shotgun sequence of Swaminathania salitolerans NBRC 104436.</title>
        <authorList>
            <person name="Hosoyama A."/>
            <person name="Uohara A."/>
            <person name="Ohji S."/>
            <person name="Ichikawa N."/>
        </authorList>
    </citation>
    <scope>NUCLEOTIDE SEQUENCE [LARGE SCALE GENOMIC DNA]</scope>
    <source>
        <strain evidence="5 6">NBRC 104436</strain>
    </source>
</reference>
<dbReference type="GO" id="GO:0003677">
    <property type="term" value="F:DNA binding"/>
    <property type="evidence" value="ECO:0007669"/>
    <property type="project" value="UniProtKB-KW"/>
</dbReference>
<accession>A0A511BXL8</accession>
<dbReference type="SUPFAM" id="SSF46785">
    <property type="entry name" value="Winged helix' DNA-binding domain"/>
    <property type="match status" value="1"/>
</dbReference>
<dbReference type="GO" id="GO:0003700">
    <property type="term" value="F:DNA-binding transcription factor activity"/>
    <property type="evidence" value="ECO:0007669"/>
    <property type="project" value="InterPro"/>
</dbReference>
<proteinExistence type="predicted"/>
<keyword evidence="6" id="KW-1185">Reference proteome</keyword>
<evidence type="ECO:0000256" key="2">
    <source>
        <dbReference type="ARBA" id="ARBA00023125"/>
    </source>
</evidence>
<sequence>MTEEPTERATIGRMINLIARRWRQRLDERLQPFDLTDALWLPMLEIKRQGGALHPKEIADALRLDKSTMVRTLRTLEDRGFVIKTPDEADRRAYYVTLTEEGISRLDDVLRLSRIIEDRVLRDIPDIELGTLRRLLGTIHAVLEEDGR</sequence>
<comment type="caution">
    <text evidence="5">The sequence shown here is derived from an EMBL/GenBank/DDBJ whole genome shotgun (WGS) entry which is preliminary data.</text>
</comment>
<dbReference type="InterPro" id="IPR036390">
    <property type="entry name" value="WH_DNA-bd_sf"/>
</dbReference>
<dbReference type="Gene3D" id="1.10.10.10">
    <property type="entry name" value="Winged helix-like DNA-binding domain superfamily/Winged helix DNA-binding domain"/>
    <property type="match status" value="1"/>
</dbReference>
<dbReference type="AlphaFoldDB" id="A0A511BXL8"/>
<gene>
    <name evidence="5" type="ORF">SSA02_19310</name>
</gene>
<dbReference type="RefSeq" id="WP_147093834.1">
    <property type="nucleotide sequence ID" value="NZ_BJVC01000004.1"/>
</dbReference>
<protein>
    <recommendedName>
        <fullName evidence="4">HTH marR-type domain-containing protein</fullName>
    </recommendedName>
</protein>
<keyword evidence="3" id="KW-0804">Transcription</keyword>
<dbReference type="PANTHER" id="PTHR42756:SF1">
    <property type="entry name" value="TRANSCRIPTIONAL REPRESSOR OF EMRAB OPERON"/>
    <property type="match status" value="1"/>
</dbReference>
<organism evidence="5 6">
    <name type="scientific">Swaminathania salitolerans</name>
    <dbReference type="NCBI Taxonomy" id="182838"/>
    <lineage>
        <taxon>Bacteria</taxon>
        <taxon>Pseudomonadati</taxon>
        <taxon>Pseudomonadota</taxon>
        <taxon>Alphaproteobacteria</taxon>
        <taxon>Acetobacterales</taxon>
        <taxon>Acetobacteraceae</taxon>
        <taxon>Swaminathania</taxon>
    </lineage>
</organism>
<keyword evidence="2" id="KW-0238">DNA-binding</keyword>
<dbReference type="InterPro" id="IPR000835">
    <property type="entry name" value="HTH_MarR-typ"/>
</dbReference>
<dbReference type="PROSITE" id="PS50995">
    <property type="entry name" value="HTH_MARR_2"/>
    <property type="match status" value="1"/>
</dbReference>
<dbReference type="EMBL" id="BJVC01000004">
    <property type="protein sequence ID" value="GEL02768.1"/>
    <property type="molecule type" value="Genomic_DNA"/>
</dbReference>
<evidence type="ECO:0000256" key="3">
    <source>
        <dbReference type="ARBA" id="ARBA00023163"/>
    </source>
</evidence>
<dbReference type="PRINTS" id="PR00598">
    <property type="entry name" value="HTHMARR"/>
</dbReference>
<dbReference type="InterPro" id="IPR023187">
    <property type="entry name" value="Tscrpt_reg_MarR-type_CS"/>
</dbReference>
<dbReference type="PANTHER" id="PTHR42756">
    <property type="entry name" value="TRANSCRIPTIONAL REGULATOR, MARR"/>
    <property type="match status" value="1"/>
</dbReference>
<dbReference type="SMART" id="SM00347">
    <property type="entry name" value="HTH_MARR"/>
    <property type="match status" value="1"/>
</dbReference>
<evidence type="ECO:0000259" key="4">
    <source>
        <dbReference type="PROSITE" id="PS50995"/>
    </source>
</evidence>
<dbReference type="OrthoDB" id="7427954at2"/>
<keyword evidence="1" id="KW-0805">Transcription regulation</keyword>
<evidence type="ECO:0000256" key="1">
    <source>
        <dbReference type="ARBA" id="ARBA00023015"/>
    </source>
</evidence>
<dbReference type="InterPro" id="IPR036388">
    <property type="entry name" value="WH-like_DNA-bd_sf"/>
</dbReference>
<name>A0A511BXL8_9PROT</name>